<keyword evidence="2" id="KW-1185">Reference proteome</keyword>
<dbReference type="AlphaFoldDB" id="A0A067MGU6"/>
<dbReference type="Gene3D" id="3.80.10.10">
    <property type="entry name" value="Ribonuclease Inhibitor"/>
    <property type="match status" value="1"/>
</dbReference>
<dbReference type="PANTHER" id="PTHR38926">
    <property type="entry name" value="F-BOX DOMAIN CONTAINING PROTEIN, EXPRESSED"/>
    <property type="match status" value="1"/>
</dbReference>
<evidence type="ECO:0000313" key="1">
    <source>
        <dbReference type="EMBL" id="KDQ10786.1"/>
    </source>
</evidence>
<dbReference type="Gene3D" id="1.20.1280.50">
    <property type="match status" value="1"/>
</dbReference>
<proteinExistence type="predicted"/>
<dbReference type="InterPro" id="IPR032675">
    <property type="entry name" value="LRR_dom_sf"/>
</dbReference>
<dbReference type="PANTHER" id="PTHR38926:SF5">
    <property type="entry name" value="F-BOX AND LEUCINE-RICH REPEAT PROTEIN 6"/>
    <property type="match status" value="1"/>
</dbReference>
<reference evidence="2" key="1">
    <citation type="journal article" date="2014" name="Proc. Natl. Acad. Sci. U.S.A.">
        <title>Extensive sampling of basidiomycete genomes demonstrates inadequacy of the white-rot/brown-rot paradigm for wood decay fungi.</title>
        <authorList>
            <person name="Riley R."/>
            <person name="Salamov A.A."/>
            <person name="Brown D.W."/>
            <person name="Nagy L.G."/>
            <person name="Floudas D."/>
            <person name="Held B.W."/>
            <person name="Levasseur A."/>
            <person name="Lombard V."/>
            <person name="Morin E."/>
            <person name="Otillar R."/>
            <person name="Lindquist E.A."/>
            <person name="Sun H."/>
            <person name="LaButti K.M."/>
            <person name="Schmutz J."/>
            <person name="Jabbour D."/>
            <person name="Luo H."/>
            <person name="Baker S.E."/>
            <person name="Pisabarro A.G."/>
            <person name="Walton J.D."/>
            <person name="Blanchette R.A."/>
            <person name="Henrissat B."/>
            <person name="Martin F."/>
            <person name="Cullen D."/>
            <person name="Hibbett D.S."/>
            <person name="Grigoriev I.V."/>
        </authorList>
    </citation>
    <scope>NUCLEOTIDE SEQUENCE [LARGE SCALE GENOMIC DNA]</scope>
    <source>
        <strain evidence="2">FD-172 SS1</strain>
    </source>
</reference>
<dbReference type="STRING" id="930990.A0A067MGU6"/>
<dbReference type="Proteomes" id="UP000027195">
    <property type="component" value="Unassembled WGS sequence"/>
</dbReference>
<feature type="non-terminal residue" evidence="1">
    <location>
        <position position="529"/>
    </location>
</feature>
<accession>A0A067MGU6</accession>
<organism evidence="1 2">
    <name type="scientific">Botryobasidium botryosum (strain FD-172 SS1)</name>
    <dbReference type="NCBI Taxonomy" id="930990"/>
    <lineage>
        <taxon>Eukaryota</taxon>
        <taxon>Fungi</taxon>
        <taxon>Dikarya</taxon>
        <taxon>Basidiomycota</taxon>
        <taxon>Agaricomycotina</taxon>
        <taxon>Agaricomycetes</taxon>
        <taxon>Cantharellales</taxon>
        <taxon>Botryobasidiaceae</taxon>
        <taxon>Botryobasidium</taxon>
    </lineage>
</organism>
<dbReference type="HOGENOM" id="CLU_024199_1_2_1"/>
<dbReference type="InParanoid" id="A0A067MGU6"/>
<sequence>MMTPDSSATRSHGISSISTAGMDPIIPQVHQLMADLVLQMEATEKSDNLAPFQNSQSGTVPDTFASIDQELGILAKVRDGVTAAVQAYFQNRMFVLTTCRNRLAPIYRLPNEIYLVIFELAHAATLEQKGGPAKAEARSFTARNISQVSRLWRQIAIKAPQLWTAIDIPNPVLVDAHASRSAHLPLNLRFQHFGRSSPSAGGSLTPYEKKVQECMGSFILHAGRVQSIVLKDVQPGVFKPLLSTAVPQLRRLDLSMDHEVAAPPKPFTRKFPLLRHLQLHKVYISLTSSLYADLTALELDKITFPEPVHHFIRALSACPMLRSLYLISVIFTSSMEAPDVVDLPRLKNIEFHGLRSCEWSTILASIRPSPALRLAGRYPIWREEDLSALLPRPEVLSANLTGLLASEELCFSFPIKSEKLPYTFRLDVSSGKPHGSNLDLTFHPHWDSNFWDFSRRVFFSVGSALPLPGLKKLALVDLGDSIMKTPDFVTVIRRFPELREIRLDKCAPKFVAALGTMVLLPDLRSLSLS</sequence>
<dbReference type="SUPFAM" id="SSF52047">
    <property type="entry name" value="RNI-like"/>
    <property type="match status" value="1"/>
</dbReference>
<protein>
    <submittedName>
        <fullName evidence="1">Uncharacterized protein</fullName>
    </submittedName>
</protein>
<evidence type="ECO:0000313" key="2">
    <source>
        <dbReference type="Proteomes" id="UP000027195"/>
    </source>
</evidence>
<name>A0A067MGU6_BOTB1</name>
<dbReference type="EMBL" id="KL198064">
    <property type="protein sequence ID" value="KDQ10786.1"/>
    <property type="molecule type" value="Genomic_DNA"/>
</dbReference>
<gene>
    <name evidence="1" type="ORF">BOTBODRAFT_35896</name>
</gene>
<dbReference type="OrthoDB" id="3365698at2759"/>